<comment type="caution">
    <text evidence="2">The sequence shown here is derived from an EMBL/GenBank/DDBJ whole genome shotgun (WGS) entry which is preliminary data.</text>
</comment>
<dbReference type="EMBL" id="BDSP01000095">
    <property type="protein sequence ID" value="GAX15715.1"/>
    <property type="molecule type" value="Genomic_DNA"/>
</dbReference>
<feature type="compositionally biased region" description="Polar residues" evidence="1">
    <location>
        <begin position="126"/>
        <end position="147"/>
    </location>
</feature>
<dbReference type="InterPro" id="IPR035965">
    <property type="entry name" value="PAS-like_dom_sf"/>
</dbReference>
<organism evidence="2 3">
    <name type="scientific">Fistulifera solaris</name>
    <name type="common">Oleaginous diatom</name>
    <dbReference type="NCBI Taxonomy" id="1519565"/>
    <lineage>
        <taxon>Eukaryota</taxon>
        <taxon>Sar</taxon>
        <taxon>Stramenopiles</taxon>
        <taxon>Ochrophyta</taxon>
        <taxon>Bacillariophyta</taxon>
        <taxon>Bacillariophyceae</taxon>
        <taxon>Bacillariophycidae</taxon>
        <taxon>Naviculales</taxon>
        <taxon>Naviculaceae</taxon>
        <taxon>Fistulifera</taxon>
    </lineage>
</organism>
<dbReference type="InParanoid" id="A0A1Z5JNV6"/>
<dbReference type="OrthoDB" id="48990at2759"/>
<reference evidence="2 3" key="1">
    <citation type="journal article" date="2015" name="Plant Cell">
        <title>Oil accumulation by the oleaginous diatom Fistulifera solaris as revealed by the genome and transcriptome.</title>
        <authorList>
            <person name="Tanaka T."/>
            <person name="Maeda Y."/>
            <person name="Veluchamy A."/>
            <person name="Tanaka M."/>
            <person name="Abida H."/>
            <person name="Marechal E."/>
            <person name="Bowler C."/>
            <person name="Muto M."/>
            <person name="Sunaga Y."/>
            <person name="Tanaka M."/>
            <person name="Yoshino T."/>
            <person name="Taniguchi T."/>
            <person name="Fukuda Y."/>
            <person name="Nemoto M."/>
            <person name="Matsumoto M."/>
            <person name="Wong P.S."/>
            <person name="Aburatani S."/>
            <person name="Fujibuchi W."/>
        </authorList>
    </citation>
    <scope>NUCLEOTIDE SEQUENCE [LARGE SCALE GENOMIC DNA]</scope>
    <source>
        <strain evidence="2 3">JPCC DA0580</strain>
    </source>
</reference>
<evidence type="ECO:0000256" key="1">
    <source>
        <dbReference type="SAM" id="MobiDB-lite"/>
    </source>
</evidence>
<accession>A0A1Z5JNV6</accession>
<name>A0A1Z5JNV6_FISSO</name>
<feature type="region of interest" description="Disordered" evidence="1">
    <location>
        <begin position="369"/>
        <end position="407"/>
    </location>
</feature>
<dbReference type="Proteomes" id="UP000198406">
    <property type="component" value="Unassembled WGS sequence"/>
</dbReference>
<evidence type="ECO:0000313" key="3">
    <source>
        <dbReference type="Proteomes" id="UP000198406"/>
    </source>
</evidence>
<dbReference type="SUPFAM" id="SSF55785">
    <property type="entry name" value="PYP-like sensor domain (PAS domain)"/>
    <property type="match status" value="1"/>
</dbReference>
<dbReference type="AlphaFoldDB" id="A0A1Z5JNV6"/>
<gene>
    <name evidence="2" type="ORF">FisN_3Hh189</name>
</gene>
<feature type="compositionally biased region" description="Low complexity" evidence="1">
    <location>
        <begin position="383"/>
        <end position="392"/>
    </location>
</feature>
<keyword evidence="3" id="KW-1185">Reference proteome</keyword>
<protein>
    <recommendedName>
        <fullName evidence="4">PAS domain-containing protein</fullName>
    </recommendedName>
</protein>
<feature type="compositionally biased region" description="Basic and acidic residues" evidence="1">
    <location>
        <begin position="369"/>
        <end position="381"/>
    </location>
</feature>
<sequence length="601" mass="65716">MTSSEASNDVDDERKLDLMDLDFCSFLDGECNDKLEGDESGFSSSRRDRTPGWRELTEQNNLEYTLMTNYDDNGDNVDGMKVDGKPLTNTRFTSGGSTSSVQSEQRGENIMNGLDHLNGNEKMKGSTRQPEETGSSNEPLQFINSSDNENHHVDDTSSRLVFRPEAAAQLHPQGIQSSAACPPYDALNMAQVAFNSLAAAWGASPFLFNSAVEAGQLKNAEETSSQSYFSNEKSASVVPSSSAELYANFLASQHASQSVEAFSFGAPMPEFAVNHEHGNKRLTGAMACTAESKGVKNAKEQKRAQQITNLIEQLRVKMEKDGWKIEVNSKFHTLSSCARYLKHMKNANELKEKAIQDVKNQLEVRRLRVEDESVQQERSEPESTLSDLTDSSISAKMPPKAASGVGDDIGDSLKSRKAQRLMVSHQSTLSSAGSSGVENEARTAITESTTSCTGGIMCPNGNTRLRRINSLHVATGNIDLDFQEVFIKSSIPQLLATDSGKIVAWNAFFLVITGLEPKELQRLTIFSLVPSRELAKLFDFVATALRSSSPSHEGSTKRLSEKSALTLPCVSFPRKGNAENVSLPLSMTVSKKEALYGCHIY</sequence>
<feature type="region of interest" description="Disordered" evidence="1">
    <location>
        <begin position="85"/>
        <end position="156"/>
    </location>
</feature>
<feature type="compositionally biased region" description="Polar residues" evidence="1">
    <location>
        <begin position="87"/>
        <end position="104"/>
    </location>
</feature>
<proteinExistence type="predicted"/>
<evidence type="ECO:0008006" key="4">
    <source>
        <dbReference type="Google" id="ProtNLM"/>
    </source>
</evidence>
<evidence type="ECO:0000313" key="2">
    <source>
        <dbReference type="EMBL" id="GAX15715.1"/>
    </source>
</evidence>